<dbReference type="Proteomes" id="UP001157418">
    <property type="component" value="Unassembled WGS sequence"/>
</dbReference>
<dbReference type="AlphaFoldDB" id="A0AAU9P6L2"/>
<dbReference type="EMBL" id="CAKMRJ010005523">
    <property type="protein sequence ID" value="CAH1445674.1"/>
    <property type="molecule type" value="Genomic_DNA"/>
</dbReference>
<name>A0AAU9P6L2_9ASTR</name>
<protein>
    <submittedName>
        <fullName evidence="1">Uncharacterized protein</fullName>
    </submittedName>
</protein>
<reference evidence="1 2" key="1">
    <citation type="submission" date="2022-01" db="EMBL/GenBank/DDBJ databases">
        <authorList>
            <person name="Xiong W."/>
            <person name="Schranz E."/>
        </authorList>
    </citation>
    <scope>NUCLEOTIDE SEQUENCE [LARGE SCALE GENOMIC DNA]</scope>
</reference>
<evidence type="ECO:0000313" key="2">
    <source>
        <dbReference type="Proteomes" id="UP001157418"/>
    </source>
</evidence>
<sequence length="117" mass="13736">MVEIASGVMKVNDPNFVNSLREVLRGLQEEGRRQQPRKVGGVNVNDLPKLKGEVVIWYEGLKAKRSREEKKKISSWESLKRKLRRRYVPVNHPITIIPKFSKSWKRKLDVIVRDRCD</sequence>
<comment type="caution">
    <text evidence="1">The sequence shown here is derived from an EMBL/GenBank/DDBJ whole genome shotgun (WGS) entry which is preliminary data.</text>
</comment>
<keyword evidence="2" id="KW-1185">Reference proteome</keyword>
<evidence type="ECO:0000313" key="1">
    <source>
        <dbReference type="EMBL" id="CAH1445674.1"/>
    </source>
</evidence>
<gene>
    <name evidence="1" type="ORF">LVIROSA_LOCUS31422</name>
</gene>
<organism evidence="1 2">
    <name type="scientific">Lactuca virosa</name>
    <dbReference type="NCBI Taxonomy" id="75947"/>
    <lineage>
        <taxon>Eukaryota</taxon>
        <taxon>Viridiplantae</taxon>
        <taxon>Streptophyta</taxon>
        <taxon>Embryophyta</taxon>
        <taxon>Tracheophyta</taxon>
        <taxon>Spermatophyta</taxon>
        <taxon>Magnoliopsida</taxon>
        <taxon>eudicotyledons</taxon>
        <taxon>Gunneridae</taxon>
        <taxon>Pentapetalae</taxon>
        <taxon>asterids</taxon>
        <taxon>campanulids</taxon>
        <taxon>Asterales</taxon>
        <taxon>Asteraceae</taxon>
        <taxon>Cichorioideae</taxon>
        <taxon>Cichorieae</taxon>
        <taxon>Lactucinae</taxon>
        <taxon>Lactuca</taxon>
    </lineage>
</organism>
<accession>A0AAU9P6L2</accession>
<proteinExistence type="predicted"/>